<evidence type="ECO:0000313" key="6">
    <source>
        <dbReference type="EMBL" id="RJL03945.1"/>
    </source>
</evidence>
<evidence type="ECO:0000256" key="5">
    <source>
        <dbReference type="SAM" id="SignalP"/>
    </source>
</evidence>
<feature type="region of interest" description="Disordered" evidence="4">
    <location>
        <begin position="25"/>
        <end position="53"/>
    </location>
</feature>
<dbReference type="PROSITE" id="PS51257">
    <property type="entry name" value="PROKAR_LIPOPROTEIN"/>
    <property type="match status" value="1"/>
</dbReference>
<sequence>MKFLTKLMMGLVVVTFAVSCARTPPRGPGGVPQGYQVAPGPGANPQLGDSRPHPWRNGAPYGHAVHGIDVSRWQGDIDWMRVRNAGISFAFIKATEGGDHSDPNFRRYWHDAAQARIPRGAYHFYYFCRTGAEQAYWFIQNVPREAGSLPPVLDLEWTNSRNCPRRPPPSEVLREAEIFMQIVGRHYGQRPVIYTTVDFYRENQMGRMNAEFWLRSVADHPRVTYPGQAWTFWQYTGTGIVPGIRGDVDINAFVGSAADWSRWLQRRLVR</sequence>
<dbReference type="PROSITE" id="PS51904">
    <property type="entry name" value="GLYCOSYL_HYDROL_F25_2"/>
    <property type="match status" value="1"/>
</dbReference>
<organism evidence="6 7">
    <name type="scientific">Paracoccus aestuarii</name>
    <dbReference type="NCBI Taxonomy" id="453842"/>
    <lineage>
        <taxon>Bacteria</taxon>
        <taxon>Pseudomonadati</taxon>
        <taxon>Pseudomonadota</taxon>
        <taxon>Alphaproteobacteria</taxon>
        <taxon>Rhodobacterales</taxon>
        <taxon>Paracoccaceae</taxon>
        <taxon>Paracoccus</taxon>
    </lineage>
</organism>
<dbReference type="Pfam" id="PF01183">
    <property type="entry name" value="Glyco_hydro_25"/>
    <property type="match status" value="1"/>
</dbReference>
<dbReference type="InterPro" id="IPR002053">
    <property type="entry name" value="Glyco_hydro_25"/>
</dbReference>
<keyword evidence="2 6" id="KW-0378">Hydrolase</keyword>
<feature type="signal peptide" evidence="5">
    <location>
        <begin position="1"/>
        <end position="21"/>
    </location>
</feature>
<dbReference type="EMBL" id="QZEV01000045">
    <property type="protein sequence ID" value="RJL03945.1"/>
    <property type="molecule type" value="Genomic_DNA"/>
</dbReference>
<comment type="caution">
    <text evidence="6">The sequence shown here is derived from an EMBL/GenBank/DDBJ whole genome shotgun (WGS) entry which is preliminary data.</text>
</comment>
<dbReference type="PANTHER" id="PTHR34135:SF2">
    <property type="entry name" value="LYSOZYME"/>
    <property type="match status" value="1"/>
</dbReference>
<dbReference type="Proteomes" id="UP000285530">
    <property type="component" value="Unassembled WGS sequence"/>
</dbReference>
<dbReference type="SUPFAM" id="SSF51445">
    <property type="entry name" value="(Trans)glycosidases"/>
    <property type="match status" value="1"/>
</dbReference>
<dbReference type="CDD" id="cd06413">
    <property type="entry name" value="GH25_muramidase_1"/>
    <property type="match status" value="1"/>
</dbReference>
<name>A0A418ZUQ8_9RHOB</name>
<gene>
    <name evidence="6" type="ORF">D3P06_09980</name>
</gene>
<evidence type="ECO:0000313" key="7">
    <source>
        <dbReference type="Proteomes" id="UP000285530"/>
    </source>
</evidence>
<accession>A0A418ZUQ8</accession>
<keyword evidence="3" id="KW-0326">Glycosidase</keyword>
<comment type="similarity">
    <text evidence="1">Belongs to the glycosyl hydrolase 25 family.</text>
</comment>
<dbReference type="InterPro" id="IPR017853">
    <property type="entry name" value="GH"/>
</dbReference>
<dbReference type="GO" id="GO:0009253">
    <property type="term" value="P:peptidoglycan catabolic process"/>
    <property type="evidence" value="ECO:0007669"/>
    <property type="project" value="InterPro"/>
</dbReference>
<dbReference type="InterPro" id="IPR018077">
    <property type="entry name" value="Glyco_hydro_fam25_subgr"/>
</dbReference>
<keyword evidence="7" id="KW-1185">Reference proteome</keyword>
<feature type="chain" id="PRO_5019147706" evidence="5">
    <location>
        <begin position="22"/>
        <end position="270"/>
    </location>
</feature>
<dbReference type="Gene3D" id="3.20.20.80">
    <property type="entry name" value="Glycosidases"/>
    <property type="match status" value="1"/>
</dbReference>
<evidence type="ECO:0000256" key="1">
    <source>
        <dbReference type="ARBA" id="ARBA00010646"/>
    </source>
</evidence>
<protein>
    <submittedName>
        <fullName evidence="6">Glycoside hydrolase</fullName>
    </submittedName>
</protein>
<evidence type="ECO:0000256" key="3">
    <source>
        <dbReference type="ARBA" id="ARBA00023295"/>
    </source>
</evidence>
<evidence type="ECO:0000256" key="4">
    <source>
        <dbReference type="SAM" id="MobiDB-lite"/>
    </source>
</evidence>
<dbReference type="GO" id="GO:0016998">
    <property type="term" value="P:cell wall macromolecule catabolic process"/>
    <property type="evidence" value="ECO:0007669"/>
    <property type="project" value="InterPro"/>
</dbReference>
<proteinExistence type="inferred from homology"/>
<evidence type="ECO:0000256" key="2">
    <source>
        <dbReference type="ARBA" id="ARBA00022801"/>
    </source>
</evidence>
<keyword evidence="5" id="KW-0732">Signal</keyword>
<dbReference type="GO" id="GO:0016052">
    <property type="term" value="P:carbohydrate catabolic process"/>
    <property type="evidence" value="ECO:0007669"/>
    <property type="project" value="TreeGrafter"/>
</dbReference>
<dbReference type="GO" id="GO:0003796">
    <property type="term" value="F:lysozyme activity"/>
    <property type="evidence" value="ECO:0007669"/>
    <property type="project" value="InterPro"/>
</dbReference>
<dbReference type="OrthoDB" id="9798192at2"/>
<dbReference type="SMART" id="SM00641">
    <property type="entry name" value="Glyco_25"/>
    <property type="match status" value="1"/>
</dbReference>
<dbReference type="PANTHER" id="PTHR34135">
    <property type="entry name" value="LYSOZYME"/>
    <property type="match status" value="1"/>
</dbReference>
<dbReference type="AlphaFoldDB" id="A0A418ZUQ8"/>
<reference evidence="6 7" key="1">
    <citation type="submission" date="2018-09" db="EMBL/GenBank/DDBJ databases">
        <title>Paracoccus onubensis nov. sp. a moderate halophilic bacterium isolated from Gruta de las Maravillas (Aracena, Spain).</title>
        <authorList>
            <person name="Jurado V."/>
            <person name="Gutierrez-Patricio S."/>
            <person name="Gonzalez-Pimentel J.L."/>
            <person name="Laiz L."/>
            <person name="Saiz-Jimenez C."/>
        </authorList>
    </citation>
    <scope>NUCLEOTIDE SEQUENCE [LARGE SCALE GENOMIC DNA]</scope>
    <source>
        <strain evidence="6 7">DSM 19484</strain>
    </source>
</reference>